<sequence>MTRGALPTERASNRSRRTTESHGGVYGGQVLAVAAAQPGVDAVALCMAAHAQSARGDGAYTDVRLEPRRPERGRGRFRHMEGVGHVPTEGVRFTATDGASRGGRSAIETRHATQSWDTKRRFAPRGHTFDKPHIYNS</sequence>
<name>A0ABD1Y887_9MARC</name>
<evidence type="ECO:0000256" key="1">
    <source>
        <dbReference type="SAM" id="MobiDB-lite"/>
    </source>
</evidence>
<keyword evidence="3" id="KW-1185">Reference proteome</keyword>
<feature type="region of interest" description="Disordered" evidence="1">
    <location>
        <begin position="1"/>
        <end position="24"/>
    </location>
</feature>
<feature type="region of interest" description="Disordered" evidence="1">
    <location>
        <begin position="81"/>
        <end position="113"/>
    </location>
</feature>
<dbReference type="AlphaFoldDB" id="A0ABD1Y887"/>
<organism evidence="2 3">
    <name type="scientific">Riccia fluitans</name>
    <dbReference type="NCBI Taxonomy" id="41844"/>
    <lineage>
        <taxon>Eukaryota</taxon>
        <taxon>Viridiplantae</taxon>
        <taxon>Streptophyta</taxon>
        <taxon>Embryophyta</taxon>
        <taxon>Marchantiophyta</taxon>
        <taxon>Marchantiopsida</taxon>
        <taxon>Marchantiidae</taxon>
        <taxon>Marchantiales</taxon>
        <taxon>Ricciaceae</taxon>
        <taxon>Riccia</taxon>
    </lineage>
</organism>
<protein>
    <submittedName>
        <fullName evidence="2">Uncharacterized protein</fullName>
    </submittedName>
</protein>
<comment type="caution">
    <text evidence="2">The sequence shown here is derived from an EMBL/GenBank/DDBJ whole genome shotgun (WGS) entry which is preliminary data.</text>
</comment>
<evidence type="ECO:0000313" key="3">
    <source>
        <dbReference type="Proteomes" id="UP001605036"/>
    </source>
</evidence>
<proteinExistence type="predicted"/>
<reference evidence="2 3" key="1">
    <citation type="submission" date="2024-09" db="EMBL/GenBank/DDBJ databases">
        <title>Chromosome-scale assembly of Riccia fluitans.</title>
        <authorList>
            <person name="Paukszto L."/>
            <person name="Sawicki J."/>
            <person name="Karawczyk K."/>
            <person name="Piernik-Szablinska J."/>
            <person name="Szczecinska M."/>
            <person name="Mazdziarz M."/>
        </authorList>
    </citation>
    <scope>NUCLEOTIDE SEQUENCE [LARGE SCALE GENOMIC DNA]</scope>
    <source>
        <strain evidence="2">Rf_01</strain>
        <tissue evidence="2">Aerial parts of the thallus</tissue>
    </source>
</reference>
<accession>A0ABD1Y887</accession>
<gene>
    <name evidence="2" type="ORF">R1flu_003051</name>
</gene>
<dbReference type="EMBL" id="JBHFFA010000006">
    <property type="protein sequence ID" value="KAL2622846.1"/>
    <property type="molecule type" value="Genomic_DNA"/>
</dbReference>
<evidence type="ECO:0000313" key="2">
    <source>
        <dbReference type="EMBL" id="KAL2622846.1"/>
    </source>
</evidence>
<dbReference type="Proteomes" id="UP001605036">
    <property type="component" value="Unassembled WGS sequence"/>
</dbReference>